<evidence type="ECO:0000259" key="3">
    <source>
        <dbReference type="Pfam" id="PF00291"/>
    </source>
</evidence>
<gene>
    <name evidence="4" type="ORF">ABT317_30050</name>
</gene>
<keyword evidence="2" id="KW-0663">Pyridoxal phosphate</keyword>
<dbReference type="InterPro" id="IPR001926">
    <property type="entry name" value="TrpB-like_PALP"/>
</dbReference>
<evidence type="ECO:0000313" key="4">
    <source>
        <dbReference type="EMBL" id="MER6981103.1"/>
    </source>
</evidence>
<protein>
    <submittedName>
        <fullName evidence="4">Pyridoxal-phosphate dependent enzyme</fullName>
    </submittedName>
</protein>
<comment type="caution">
    <text evidence="4">The sequence shown here is derived from an EMBL/GenBank/DDBJ whole genome shotgun (WGS) entry which is preliminary data.</text>
</comment>
<dbReference type="PANTHER" id="PTHR42937">
    <property type="match status" value="1"/>
</dbReference>
<dbReference type="PANTHER" id="PTHR42937:SF1">
    <property type="entry name" value="DIAMINOPROPIONATE AMMONIA-LYASE"/>
    <property type="match status" value="1"/>
</dbReference>
<feature type="non-terminal residue" evidence="4">
    <location>
        <position position="112"/>
    </location>
</feature>
<keyword evidence="5" id="KW-1185">Reference proteome</keyword>
<dbReference type="Proteomes" id="UP001458415">
    <property type="component" value="Unassembled WGS sequence"/>
</dbReference>
<dbReference type="Pfam" id="PF00291">
    <property type="entry name" value="PALP"/>
    <property type="match status" value="1"/>
</dbReference>
<evidence type="ECO:0000256" key="2">
    <source>
        <dbReference type="ARBA" id="ARBA00022898"/>
    </source>
</evidence>
<name>A0ABV1WA73_9ACTN</name>
<sequence>MSDNASSLRMLPWFTRPGARGWRCDHAPLEVRDFHRALAEYSPTPLTELPLVAARLGVGRVFVKDESCRLGLPAFKALGASWAIHRALAERTANGEEQGPVTLVTATDGNHG</sequence>
<dbReference type="SUPFAM" id="SSF53686">
    <property type="entry name" value="Tryptophan synthase beta subunit-like PLP-dependent enzymes"/>
    <property type="match status" value="1"/>
</dbReference>
<comment type="cofactor">
    <cofactor evidence="1">
        <name>pyridoxal 5'-phosphate</name>
        <dbReference type="ChEBI" id="CHEBI:597326"/>
    </cofactor>
</comment>
<dbReference type="Gene3D" id="3.40.50.1100">
    <property type="match status" value="1"/>
</dbReference>
<evidence type="ECO:0000313" key="5">
    <source>
        <dbReference type="Proteomes" id="UP001458415"/>
    </source>
</evidence>
<dbReference type="EMBL" id="JBEPCU010000691">
    <property type="protein sequence ID" value="MER6981103.1"/>
    <property type="molecule type" value="Genomic_DNA"/>
</dbReference>
<accession>A0ABV1WA73</accession>
<feature type="domain" description="Tryptophan synthase beta chain-like PALP" evidence="3">
    <location>
        <begin position="41"/>
        <end position="112"/>
    </location>
</feature>
<reference evidence="4 5" key="1">
    <citation type="submission" date="2024-06" db="EMBL/GenBank/DDBJ databases">
        <title>The Natural Products Discovery Center: Release of the First 8490 Sequenced Strains for Exploring Actinobacteria Biosynthetic Diversity.</title>
        <authorList>
            <person name="Kalkreuter E."/>
            <person name="Kautsar S.A."/>
            <person name="Yang D."/>
            <person name="Bader C.D."/>
            <person name="Teijaro C.N."/>
            <person name="Fluegel L."/>
            <person name="Davis C.M."/>
            <person name="Simpson J.R."/>
            <person name="Lauterbach L."/>
            <person name="Steele A.D."/>
            <person name="Gui C."/>
            <person name="Meng S."/>
            <person name="Li G."/>
            <person name="Viehrig K."/>
            <person name="Ye F."/>
            <person name="Su P."/>
            <person name="Kiefer A.F."/>
            <person name="Nichols A."/>
            <person name="Cepeda A.J."/>
            <person name="Yan W."/>
            <person name="Fan B."/>
            <person name="Jiang Y."/>
            <person name="Adhikari A."/>
            <person name="Zheng C.-J."/>
            <person name="Schuster L."/>
            <person name="Cowan T.M."/>
            <person name="Smanski M.J."/>
            <person name="Chevrette M.G."/>
            <person name="De Carvalho L.P.S."/>
            <person name="Shen B."/>
        </authorList>
    </citation>
    <scope>NUCLEOTIDE SEQUENCE [LARGE SCALE GENOMIC DNA]</scope>
    <source>
        <strain evidence="4 5">NPDC000634</strain>
    </source>
</reference>
<proteinExistence type="predicted"/>
<organism evidence="4 5">
    <name type="scientific">Streptomyces carpinensis</name>
    <dbReference type="NCBI Taxonomy" id="66369"/>
    <lineage>
        <taxon>Bacteria</taxon>
        <taxon>Bacillati</taxon>
        <taxon>Actinomycetota</taxon>
        <taxon>Actinomycetes</taxon>
        <taxon>Kitasatosporales</taxon>
        <taxon>Streptomycetaceae</taxon>
        <taxon>Streptomyces</taxon>
    </lineage>
</organism>
<evidence type="ECO:0000256" key="1">
    <source>
        <dbReference type="ARBA" id="ARBA00001933"/>
    </source>
</evidence>
<dbReference type="InterPro" id="IPR036052">
    <property type="entry name" value="TrpB-like_PALP_sf"/>
</dbReference>